<keyword evidence="3" id="KW-0804">Transcription</keyword>
<dbReference type="Gene3D" id="1.20.120.530">
    <property type="entry name" value="GntR ligand-binding domain-like"/>
    <property type="match status" value="1"/>
</dbReference>
<dbReference type="PROSITE" id="PS50949">
    <property type="entry name" value="HTH_GNTR"/>
    <property type="match status" value="1"/>
</dbReference>
<dbReference type="SUPFAM" id="SSF46785">
    <property type="entry name" value="Winged helix' DNA-binding domain"/>
    <property type="match status" value="1"/>
</dbReference>
<dbReference type="InterPro" id="IPR011711">
    <property type="entry name" value="GntR_C"/>
</dbReference>
<dbReference type="GO" id="GO:0003677">
    <property type="term" value="F:DNA binding"/>
    <property type="evidence" value="ECO:0007669"/>
    <property type="project" value="UniProtKB-KW"/>
</dbReference>
<evidence type="ECO:0000313" key="5">
    <source>
        <dbReference type="EMBL" id="BBY28503.1"/>
    </source>
</evidence>
<dbReference type="Pfam" id="PF00392">
    <property type="entry name" value="GntR"/>
    <property type="match status" value="1"/>
</dbReference>
<accession>A0A7I7QQ47</accession>
<dbReference type="AlphaFoldDB" id="A0A7I7QQ47"/>
<dbReference type="RefSeq" id="WP_163797405.1">
    <property type="nucleotide sequence ID" value="NZ_AP022588.1"/>
</dbReference>
<dbReference type="GO" id="GO:0003700">
    <property type="term" value="F:DNA-binding transcription factor activity"/>
    <property type="evidence" value="ECO:0007669"/>
    <property type="project" value="InterPro"/>
</dbReference>
<evidence type="ECO:0000256" key="2">
    <source>
        <dbReference type="ARBA" id="ARBA00023125"/>
    </source>
</evidence>
<dbReference type="KEGG" id="msei:MSEDJ_25990"/>
<dbReference type="Pfam" id="PF07729">
    <property type="entry name" value="FCD"/>
    <property type="match status" value="1"/>
</dbReference>
<dbReference type="EMBL" id="AP022588">
    <property type="protein sequence ID" value="BBY28503.1"/>
    <property type="molecule type" value="Genomic_DNA"/>
</dbReference>
<keyword evidence="1" id="KW-0805">Transcription regulation</keyword>
<dbReference type="PANTHER" id="PTHR43537">
    <property type="entry name" value="TRANSCRIPTIONAL REGULATOR, GNTR FAMILY"/>
    <property type="match status" value="1"/>
</dbReference>
<sequence>MAVPQTSDILREVIFSPLEHGGRTQQIFDRLRNAVALDVFKDGEQLPPETELAGQLGVSPVTLRDALGLMREAGLVETRRGRTGGSFVRRDGYDPLAHGLSQLEGMSLVDLRDLADWRISLAEAAASLSAERASDDEVDVMANHVLGFQRARDSAAARRNEGRLYIAMAAASQSVRLTRATVACVIDYGPLLSVAYKNVTCRRAVVRRHQALLGAIGDGDRVHAGRAVRQAGVEVALELARRKTGTKVAK</sequence>
<dbReference type="Gene3D" id="1.10.10.10">
    <property type="entry name" value="Winged helix-like DNA-binding domain superfamily/Winged helix DNA-binding domain"/>
    <property type="match status" value="1"/>
</dbReference>
<organism evidence="5 6">
    <name type="scientific">Mycolicibacterium sediminis</name>
    <dbReference type="NCBI Taxonomy" id="1286180"/>
    <lineage>
        <taxon>Bacteria</taxon>
        <taxon>Bacillati</taxon>
        <taxon>Actinomycetota</taxon>
        <taxon>Actinomycetes</taxon>
        <taxon>Mycobacteriales</taxon>
        <taxon>Mycobacteriaceae</taxon>
        <taxon>Mycolicibacterium</taxon>
    </lineage>
</organism>
<dbReference type="SUPFAM" id="SSF48008">
    <property type="entry name" value="GntR ligand-binding domain-like"/>
    <property type="match status" value="1"/>
</dbReference>
<dbReference type="SMART" id="SM00345">
    <property type="entry name" value="HTH_GNTR"/>
    <property type="match status" value="1"/>
</dbReference>
<reference evidence="5 6" key="1">
    <citation type="journal article" date="2019" name="Emerg. Microbes Infect.">
        <title>Comprehensive subspecies identification of 175 nontuberculous mycobacteria species based on 7547 genomic profiles.</title>
        <authorList>
            <person name="Matsumoto Y."/>
            <person name="Kinjo T."/>
            <person name="Motooka D."/>
            <person name="Nabeya D."/>
            <person name="Jung N."/>
            <person name="Uechi K."/>
            <person name="Horii T."/>
            <person name="Iida T."/>
            <person name="Fujita J."/>
            <person name="Nakamura S."/>
        </authorList>
    </citation>
    <scope>NUCLEOTIDE SEQUENCE [LARGE SCALE GENOMIC DNA]</scope>
    <source>
        <strain evidence="5 6">JCM 17899</strain>
    </source>
</reference>
<evidence type="ECO:0000256" key="1">
    <source>
        <dbReference type="ARBA" id="ARBA00023015"/>
    </source>
</evidence>
<evidence type="ECO:0000256" key="3">
    <source>
        <dbReference type="ARBA" id="ARBA00023163"/>
    </source>
</evidence>
<keyword evidence="6" id="KW-1185">Reference proteome</keyword>
<feature type="domain" description="HTH gntR-type" evidence="4">
    <location>
        <begin position="21"/>
        <end position="91"/>
    </location>
</feature>
<name>A0A7I7QQ47_9MYCO</name>
<evidence type="ECO:0000313" key="6">
    <source>
        <dbReference type="Proteomes" id="UP000467193"/>
    </source>
</evidence>
<dbReference type="Proteomes" id="UP000467193">
    <property type="component" value="Chromosome"/>
</dbReference>
<dbReference type="InterPro" id="IPR036390">
    <property type="entry name" value="WH_DNA-bd_sf"/>
</dbReference>
<dbReference type="InterPro" id="IPR000524">
    <property type="entry name" value="Tscrpt_reg_HTH_GntR"/>
</dbReference>
<dbReference type="PANTHER" id="PTHR43537:SF5">
    <property type="entry name" value="UXU OPERON TRANSCRIPTIONAL REGULATOR"/>
    <property type="match status" value="1"/>
</dbReference>
<dbReference type="InterPro" id="IPR036388">
    <property type="entry name" value="WH-like_DNA-bd_sf"/>
</dbReference>
<protein>
    <recommendedName>
        <fullName evidence="4">HTH gntR-type domain-containing protein</fullName>
    </recommendedName>
</protein>
<evidence type="ECO:0000259" key="4">
    <source>
        <dbReference type="PROSITE" id="PS50949"/>
    </source>
</evidence>
<keyword evidence="2" id="KW-0238">DNA-binding</keyword>
<dbReference type="CDD" id="cd07377">
    <property type="entry name" value="WHTH_GntR"/>
    <property type="match status" value="1"/>
</dbReference>
<proteinExistence type="predicted"/>
<dbReference type="InterPro" id="IPR008920">
    <property type="entry name" value="TF_FadR/GntR_C"/>
</dbReference>
<gene>
    <name evidence="5" type="ORF">MSEDJ_25990</name>
</gene>